<gene>
    <name evidence="2" type="ORF">DAMNIGENAA_32870</name>
</gene>
<evidence type="ECO:0000313" key="3">
    <source>
        <dbReference type="Proteomes" id="UP001144372"/>
    </source>
</evidence>
<dbReference type="RefSeq" id="WP_281795937.1">
    <property type="nucleotide sequence ID" value="NZ_BSDR01000001.1"/>
</dbReference>
<protein>
    <recommendedName>
        <fullName evidence="1">Molybdopterin-guanine dinucleotide biosynthesis protein B (MobB) domain-containing protein</fullName>
    </recommendedName>
</protein>
<reference evidence="2" key="1">
    <citation type="submission" date="2022-12" db="EMBL/GenBank/DDBJ databases">
        <title>Reference genome sequencing for broad-spectrum identification of bacterial and archaeal isolates by mass spectrometry.</title>
        <authorList>
            <person name="Sekiguchi Y."/>
            <person name="Tourlousse D.M."/>
        </authorList>
    </citation>
    <scope>NUCLEOTIDE SEQUENCE</scope>
    <source>
        <strain evidence="2">ASRB1</strain>
    </source>
</reference>
<dbReference type="NCBIfam" id="TIGR00176">
    <property type="entry name" value="mobB"/>
    <property type="match status" value="1"/>
</dbReference>
<dbReference type="GO" id="GO:0006777">
    <property type="term" value="P:Mo-molybdopterin cofactor biosynthetic process"/>
    <property type="evidence" value="ECO:0007669"/>
    <property type="project" value="InterPro"/>
</dbReference>
<name>A0A9W6FVU4_9BACT</name>
<feature type="domain" description="Molybdopterin-guanine dinucleotide biosynthesis protein B (MobB)" evidence="1">
    <location>
        <begin position="4"/>
        <end position="135"/>
    </location>
</feature>
<sequence>MIPIVCIVGASDSGKTTFLEKLIPELSQRGYRIGTVKHDAHGFEMDREGKDTWKHRKAGAQTIAISSPVQIASIRTVEAEMDLGEIAGRYFWQEDLLITEGYKRSHYPKIEVFRKVVEAAPICGASDNLIAMVTDDAVDVEVPVFRFSQVSGVADFIEERFLKNRRKRRILVNLDGRRLPLKDFVEDFVAGGIVGMLSTLRGWKSPKKIDIFIRQED</sequence>
<dbReference type="PANTHER" id="PTHR40072">
    <property type="entry name" value="MOLYBDOPTERIN-GUANINE DINUCLEOTIDE BIOSYNTHESIS ADAPTER PROTEIN-RELATED"/>
    <property type="match status" value="1"/>
</dbReference>
<comment type="caution">
    <text evidence="2">The sequence shown here is derived from an EMBL/GenBank/DDBJ whole genome shotgun (WGS) entry which is preliminary data.</text>
</comment>
<dbReference type="GO" id="GO:0005525">
    <property type="term" value="F:GTP binding"/>
    <property type="evidence" value="ECO:0007669"/>
    <property type="project" value="InterPro"/>
</dbReference>
<evidence type="ECO:0000259" key="1">
    <source>
        <dbReference type="Pfam" id="PF03205"/>
    </source>
</evidence>
<accession>A0A9W6FVU4</accession>
<dbReference type="Pfam" id="PF03205">
    <property type="entry name" value="MobB"/>
    <property type="match status" value="1"/>
</dbReference>
<dbReference type="Gene3D" id="3.40.50.300">
    <property type="entry name" value="P-loop containing nucleotide triphosphate hydrolases"/>
    <property type="match status" value="1"/>
</dbReference>
<dbReference type="SUPFAM" id="SSF52540">
    <property type="entry name" value="P-loop containing nucleoside triphosphate hydrolases"/>
    <property type="match status" value="1"/>
</dbReference>
<dbReference type="InterPro" id="IPR027417">
    <property type="entry name" value="P-loop_NTPase"/>
</dbReference>
<dbReference type="CDD" id="cd03116">
    <property type="entry name" value="MobB"/>
    <property type="match status" value="1"/>
</dbReference>
<organism evidence="2 3">
    <name type="scientific">Desulforhabdus amnigena</name>
    <dbReference type="NCBI Taxonomy" id="40218"/>
    <lineage>
        <taxon>Bacteria</taxon>
        <taxon>Pseudomonadati</taxon>
        <taxon>Thermodesulfobacteriota</taxon>
        <taxon>Syntrophobacteria</taxon>
        <taxon>Syntrophobacterales</taxon>
        <taxon>Syntrophobacteraceae</taxon>
        <taxon>Desulforhabdus</taxon>
    </lineage>
</organism>
<evidence type="ECO:0000313" key="2">
    <source>
        <dbReference type="EMBL" id="GLI35854.1"/>
    </source>
</evidence>
<keyword evidence="3" id="KW-1185">Reference proteome</keyword>
<dbReference type="InterPro" id="IPR052539">
    <property type="entry name" value="MGD_biosynthesis_adapter"/>
</dbReference>
<proteinExistence type="predicted"/>
<dbReference type="PANTHER" id="PTHR40072:SF1">
    <property type="entry name" value="MOLYBDOPTERIN-GUANINE DINUCLEOTIDE BIOSYNTHESIS ADAPTER PROTEIN"/>
    <property type="match status" value="1"/>
</dbReference>
<dbReference type="InterPro" id="IPR004435">
    <property type="entry name" value="MobB_dom"/>
</dbReference>
<dbReference type="Proteomes" id="UP001144372">
    <property type="component" value="Unassembled WGS sequence"/>
</dbReference>
<dbReference type="AlphaFoldDB" id="A0A9W6FVU4"/>
<dbReference type="EMBL" id="BSDR01000001">
    <property type="protein sequence ID" value="GLI35854.1"/>
    <property type="molecule type" value="Genomic_DNA"/>
</dbReference>